<feature type="chain" id="PRO_5007550136" evidence="1">
    <location>
        <begin position="24"/>
        <end position="255"/>
    </location>
</feature>
<dbReference type="RefSeq" id="WP_068380496.1">
    <property type="nucleotide sequence ID" value="NZ_LSNE01000011.1"/>
</dbReference>
<proteinExistence type="predicted"/>
<name>A0A148KLY9_9ALTE</name>
<evidence type="ECO:0000256" key="1">
    <source>
        <dbReference type="SAM" id="SignalP"/>
    </source>
</evidence>
<dbReference type="EMBL" id="LSNE01000011">
    <property type="protein sequence ID" value="KXI27291.1"/>
    <property type="molecule type" value="Genomic_DNA"/>
</dbReference>
<evidence type="ECO:0000313" key="3">
    <source>
        <dbReference type="Proteomes" id="UP000070299"/>
    </source>
</evidence>
<dbReference type="OrthoDB" id="6362810at2"/>
<sequence>MSRVKLVSLLSALLFGIILKCAAAEPAKLVAMEFTGAVQSDKHGAFDYMLQDIAQQLALPLEYEVFVPARGVQIFLNGQADCLVPSADYAPYFTGTPVIHSTSFATGRFTAFTVNTPVIKQISDLERKIVGMIRDNNHWNYASHMADANIKFVGVNDLATLVKMLYLGRIDVAVHDRGDFLLQASRLNFASPNHDVNSPLWSEKIVITCHDNPANREFLSRINPQISAILQSKKMNEYYRRVEQRGLKGDRNAAQ</sequence>
<comment type="caution">
    <text evidence="2">The sequence shown here is derived from an EMBL/GenBank/DDBJ whole genome shotgun (WGS) entry which is preliminary data.</text>
</comment>
<evidence type="ECO:0000313" key="2">
    <source>
        <dbReference type="EMBL" id="KXI27291.1"/>
    </source>
</evidence>
<keyword evidence="3" id="KW-1185">Reference proteome</keyword>
<organism evidence="2 3">
    <name type="scientific">Paraglaciecola hydrolytica</name>
    <dbReference type="NCBI Taxonomy" id="1799789"/>
    <lineage>
        <taxon>Bacteria</taxon>
        <taxon>Pseudomonadati</taxon>
        <taxon>Pseudomonadota</taxon>
        <taxon>Gammaproteobacteria</taxon>
        <taxon>Alteromonadales</taxon>
        <taxon>Alteromonadaceae</taxon>
        <taxon>Paraglaciecola</taxon>
    </lineage>
</organism>
<dbReference type="Gene3D" id="3.40.190.10">
    <property type="entry name" value="Periplasmic binding protein-like II"/>
    <property type="match status" value="2"/>
</dbReference>
<keyword evidence="1" id="KW-0732">Signal</keyword>
<dbReference type="Proteomes" id="UP000070299">
    <property type="component" value="Unassembled WGS sequence"/>
</dbReference>
<gene>
    <name evidence="2" type="ORF">AX660_21420</name>
</gene>
<dbReference type="AlphaFoldDB" id="A0A148KLY9"/>
<dbReference type="STRING" id="1799789.AX660_21420"/>
<accession>A0A148KLY9</accession>
<dbReference type="SUPFAM" id="SSF53850">
    <property type="entry name" value="Periplasmic binding protein-like II"/>
    <property type="match status" value="1"/>
</dbReference>
<reference evidence="3" key="1">
    <citation type="submission" date="2016-02" db="EMBL/GenBank/DDBJ databases">
        <authorList>
            <person name="Schultz-Johansen M."/>
            <person name="Glaring M.A."/>
            <person name="Bech P.K."/>
            <person name="Stougaard P."/>
        </authorList>
    </citation>
    <scope>NUCLEOTIDE SEQUENCE [LARGE SCALE GENOMIC DNA]</scope>
    <source>
        <strain evidence="3">S66</strain>
    </source>
</reference>
<feature type="signal peptide" evidence="1">
    <location>
        <begin position="1"/>
        <end position="23"/>
    </location>
</feature>
<protein>
    <submittedName>
        <fullName evidence="2">Uncharacterized protein</fullName>
    </submittedName>
</protein>